<reference evidence="1" key="1">
    <citation type="journal article" date="2021" name="PeerJ">
        <title>Extensive microbial diversity within the chicken gut microbiome revealed by metagenomics and culture.</title>
        <authorList>
            <person name="Gilroy R."/>
            <person name="Ravi A."/>
            <person name="Getino M."/>
            <person name="Pursley I."/>
            <person name="Horton D.L."/>
            <person name="Alikhan N.F."/>
            <person name="Baker D."/>
            <person name="Gharbi K."/>
            <person name="Hall N."/>
            <person name="Watson M."/>
            <person name="Adriaenssens E.M."/>
            <person name="Foster-Nyarko E."/>
            <person name="Jarju S."/>
            <person name="Secka A."/>
            <person name="Antonio M."/>
            <person name="Oren A."/>
            <person name="Chaudhuri R.R."/>
            <person name="La Ragione R."/>
            <person name="Hildebrand F."/>
            <person name="Pallen M.J."/>
        </authorList>
    </citation>
    <scope>NUCLEOTIDE SEQUENCE</scope>
    <source>
        <strain evidence="1">ChiHcolR34-3080</strain>
    </source>
</reference>
<proteinExistence type="predicted"/>
<dbReference type="PANTHER" id="PTHR13061">
    <property type="entry name" value="DYNACTIN SUBUNIT P25"/>
    <property type="match status" value="1"/>
</dbReference>
<evidence type="ECO:0000313" key="2">
    <source>
        <dbReference type="Proteomes" id="UP000823933"/>
    </source>
</evidence>
<dbReference type="Proteomes" id="UP000823933">
    <property type="component" value="Unassembled WGS sequence"/>
</dbReference>
<reference evidence="1" key="2">
    <citation type="submission" date="2021-04" db="EMBL/GenBank/DDBJ databases">
        <authorList>
            <person name="Gilroy R."/>
        </authorList>
    </citation>
    <scope>NUCLEOTIDE SEQUENCE</scope>
    <source>
        <strain evidence="1">ChiHcolR34-3080</strain>
    </source>
</reference>
<protein>
    <submittedName>
        <fullName evidence="1">Gamma carbonic anhydrase family protein</fullName>
    </submittedName>
</protein>
<dbReference type="Pfam" id="PF00132">
    <property type="entry name" value="Hexapep"/>
    <property type="match status" value="1"/>
</dbReference>
<dbReference type="InterPro" id="IPR050484">
    <property type="entry name" value="Transf_Hexapept/Carb_Anhydrase"/>
</dbReference>
<accession>A0A9D1TVH1</accession>
<organism evidence="1 2">
    <name type="scientific">Candidatus Faecalibacterium intestinigallinarum</name>
    <dbReference type="NCBI Taxonomy" id="2838581"/>
    <lineage>
        <taxon>Bacteria</taxon>
        <taxon>Bacillati</taxon>
        <taxon>Bacillota</taxon>
        <taxon>Clostridia</taxon>
        <taxon>Eubacteriales</taxon>
        <taxon>Oscillospiraceae</taxon>
        <taxon>Faecalibacterium</taxon>
    </lineage>
</organism>
<gene>
    <name evidence="1" type="ORF">H9890_02795</name>
</gene>
<dbReference type="InterPro" id="IPR001451">
    <property type="entry name" value="Hexapep"/>
</dbReference>
<dbReference type="InterPro" id="IPR011004">
    <property type="entry name" value="Trimer_LpxA-like_sf"/>
</dbReference>
<sequence length="178" mass="17808">MFVSVCGKTPRDEGAAFVAENAVVAGEVTLAPGSTVWYGAVVRGDEGPIFIGENANVQDNAVLHCDAGGCIRLGRNVTVGHGAIVHGAEVGEGSLIGMHATLLNGCRVGRHCIVGAGALVPEGKVIPDGTVAVGVPARAVKDVSAAQAAASESNAISYLNLGRAHAAATLSKSGKTEE</sequence>
<evidence type="ECO:0000313" key="1">
    <source>
        <dbReference type="EMBL" id="HIW08313.1"/>
    </source>
</evidence>
<name>A0A9D1TVH1_9FIRM</name>
<dbReference type="InterPro" id="IPR047324">
    <property type="entry name" value="LbH_gamma_CA-like"/>
</dbReference>
<dbReference type="EMBL" id="DXHQ01000035">
    <property type="protein sequence ID" value="HIW08313.1"/>
    <property type="molecule type" value="Genomic_DNA"/>
</dbReference>
<dbReference type="AlphaFoldDB" id="A0A9D1TVH1"/>
<dbReference type="PANTHER" id="PTHR13061:SF29">
    <property type="entry name" value="GAMMA CARBONIC ANHYDRASE-LIKE 1, MITOCHONDRIAL-RELATED"/>
    <property type="match status" value="1"/>
</dbReference>
<dbReference type="Gene3D" id="2.160.10.10">
    <property type="entry name" value="Hexapeptide repeat proteins"/>
    <property type="match status" value="1"/>
</dbReference>
<comment type="caution">
    <text evidence="1">The sequence shown here is derived from an EMBL/GenBank/DDBJ whole genome shotgun (WGS) entry which is preliminary data.</text>
</comment>
<dbReference type="SUPFAM" id="SSF51161">
    <property type="entry name" value="Trimeric LpxA-like enzymes"/>
    <property type="match status" value="1"/>
</dbReference>
<dbReference type="CDD" id="cd04645">
    <property type="entry name" value="LbH_gamma_CA_like"/>
    <property type="match status" value="1"/>
</dbReference>